<dbReference type="PANTHER" id="PTHR31284:SF10">
    <property type="entry name" value="ACID PHOSPHATASE-LIKE PROTEIN"/>
    <property type="match status" value="1"/>
</dbReference>
<dbReference type="GO" id="GO:0009279">
    <property type="term" value="C:cell outer membrane"/>
    <property type="evidence" value="ECO:0007669"/>
    <property type="project" value="InterPro"/>
</dbReference>
<dbReference type="Pfam" id="PF03767">
    <property type="entry name" value="Acid_phosphat_B"/>
    <property type="match status" value="1"/>
</dbReference>
<keyword evidence="3" id="KW-0449">Lipoprotein</keyword>
<dbReference type="InterPro" id="IPR023214">
    <property type="entry name" value="HAD_sf"/>
</dbReference>
<dbReference type="SFLD" id="SFLDG01125">
    <property type="entry name" value="C1.1:_Acid_Phosphatase_Like"/>
    <property type="match status" value="1"/>
</dbReference>
<protein>
    <submittedName>
        <fullName evidence="3">5'-nucleotidase (Lipoprotein e(P4) family)</fullName>
    </submittedName>
</protein>
<evidence type="ECO:0000256" key="1">
    <source>
        <dbReference type="ARBA" id="ARBA00022723"/>
    </source>
</evidence>
<dbReference type="GO" id="GO:0046872">
    <property type="term" value="F:metal ion binding"/>
    <property type="evidence" value="ECO:0007669"/>
    <property type="project" value="UniProtKB-KW"/>
</dbReference>
<dbReference type="RefSeq" id="WP_132922688.1">
    <property type="nucleotide sequence ID" value="NZ_SJOI01000001.1"/>
</dbReference>
<comment type="caution">
    <text evidence="3">The sequence shown here is derived from an EMBL/GenBank/DDBJ whole genome shotgun (WGS) entry which is preliminary data.</text>
</comment>
<dbReference type="OrthoDB" id="395856at2"/>
<keyword evidence="4" id="KW-1185">Reference proteome</keyword>
<dbReference type="NCBIfam" id="TIGR01533">
    <property type="entry name" value="lipo_e_P4"/>
    <property type="match status" value="1"/>
</dbReference>
<gene>
    <name evidence="3" type="ORF">EZJ58_1949</name>
</gene>
<dbReference type="Proteomes" id="UP000294555">
    <property type="component" value="Unassembled WGS sequence"/>
</dbReference>
<evidence type="ECO:0000256" key="2">
    <source>
        <dbReference type="ARBA" id="ARBA00022729"/>
    </source>
</evidence>
<dbReference type="InterPro" id="IPR005519">
    <property type="entry name" value="Acid_phosphat_B-like"/>
</dbReference>
<sequence>MHTLKSGLAIIILSLSASGCISRQPSTVAGTAQQRLADQTVFAVNWMQQSGEYSALSYQAFNAAETAFNQARPKPGLKKAVVVDLDETMIDNSAYAGWQIKNHQPFTNASWSRWTQARKAKALPGAVEFSHYVNEHGGRIFYVSNRDQKDYGATVDNLRALGFADVTPQTLLLKPAGGSTNKMDRFSKVEKQGYDIAVFVGDNLNDFSGEPYHQLNTQRRDFVNRHQDDFGHRYIMLPNPSYGDWENGLSKEYSAAGDQDKLKIRDKMIDAWDGK</sequence>
<reference evidence="3 4" key="1">
    <citation type="submission" date="2019-02" db="EMBL/GenBank/DDBJ databases">
        <title>Investigation of anaerobic lignin degradation for improved lignocellulosic biofuels.</title>
        <authorList>
            <person name="Deangelis K."/>
        </authorList>
    </citation>
    <scope>NUCLEOTIDE SEQUENCE [LARGE SCALE GENOMIC DNA]</scope>
    <source>
        <strain evidence="3 4">159R</strain>
    </source>
</reference>
<dbReference type="PANTHER" id="PTHR31284">
    <property type="entry name" value="ACID PHOSPHATASE-LIKE PROTEIN"/>
    <property type="match status" value="1"/>
</dbReference>
<dbReference type="PROSITE" id="PS51257">
    <property type="entry name" value="PROKAR_LIPOPROTEIN"/>
    <property type="match status" value="1"/>
</dbReference>
<dbReference type="CDD" id="cd07534">
    <property type="entry name" value="HAD_CAP"/>
    <property type="match status" value="1"/>
</dbReference>
<accession>A0A4R1NAZ6</accession>
<organism evidence="3 4">
    <name type="scientific">Sodalis ligni</name>
    <dbReference type="NCBI Taxonomy" id="2697027"/>
    <lineage>
        <taxon>Bacteria</taxon>
        <taxon>Pseudomonadati</taxon>
        <taxon>Pseudomonadota</taxon>
        <taxon>Gammaproteobacteria</taxon>
        <taxon>Enterobacterales</taxon>
        <taxon>Bruguierivoracaceae</taxon>
        <taxon>Sodalis</taxon>
    </lineage>
</organism>
<dbReference type="InterPro" id="IPR036412">
    <property type="entry name" value="HAD-like_sf"/>
</dbReference>
<dbReference type="SUPFAM" id="SSF56784">
    <property type="entry name" value="HAD-like"/>
    <property type="match status" value="1"/>
</dbReference>
<name>A0A4R1NAZ6_9GAMM</name>
<keyword evidence="2" id="KW-0732">Signal</keyword>
<dbReference type="EMBL" id="SJOI01000001">
    <property type="protein sequence ID" value="TCL03859.1"/>
    <property type="molecule type" value="Genomic_DNA"/>
</dbReference>
<keyword evidence="1" id="KW-0479">Metal-binding</keyword>
<proteinExistence type="predicted"/>
<dbReference type="Gene3D" id="3.40.50.1000">
    <property type="entry name" value="HAD superfamily/HAD-like"/>
    <property type="match status" value="1"/>
</dbReference>
<dbReference type="PIRSF" id="PIRSF019271">
    <property type="entry name" value="Acid_Ptase_C"/>
    <property type="match status" value="1"/>
</dbReference>
<evidence type="ECO:0000313" key="4">
    <source>
        <dbReference type="Proteomes" id="UP000294555"/>
    </source>
</evidence>
<evidence type="ECO:0000313" key="3">
    <source>
        <dbReference type="EMBL" id="TCL03859.1"/>
    </source>
</evidence>
<dbReference type="InterPro" id="IPR006423">
    <property type="entry name" value="Lipo_e_P4"/>
</dbReference>
<dbReference type="SFLD" id="SFLDS00003">
    <property type="entry name" value="Haloacid_Dehalogenase"/>
    <property type="match status" value="1"/>
</dbReference>
<dbReference type="AlphaFoldDB" id="A0A4R1NAZ6"/>